<accession>Q7F0M9</accession>
<reference evidence="3" key="4">
    <citation type="journal article" date="2008" name="Nucleic Acids Res.">
        <title>The rice annotation project database (RAP-DB): 2008 update.</title>
        <authorList>
            <consortium name="The rice annotation project (RAP)"/>
        </authorList>
    </citation>
    <scope>GENOME REANNOTATION</scope>
    <source>
        <strain evidence="3">cv. Nipponbare</strain>
    </source>
</reference>
<proteinExistence type="predicted"/>
<dbReference type="AlphaFoldDB" id="Q7F0M9"/>
<dbReference type="Proteomes" id="UP000000763">
    <property type="component" value="Chromosome 7"/>
</dbReference>
<name>Q7F0M9_ORYSJ</name>
<evidence type="ECO:0000313" key="3">
    <source>
        <dbReference type="Proteomes" id="UP000000763"/>
    </source>
</evidence>
<gene>
    <name evidence="1" type="primary">P0450A04.134</name>
    <name evidence="2" type="synonym">P0625E02.101</name>
</gene>
<evidence type="ECO:0000313" key="1">
    <source>
        <dbReference type="EMBL" id="BAC20084.1"/>
    </source>
</evidence>
<organism evidence="1 3">
    <name type="scientific">Oryza sativa subsp. japonica</name>
    <name type="common">Rice</name>
    <dbReference type="NCBI Taxonomy" id="39947"/>
    <lineage>
        <taxon>Eukaryota</taxon>
        <taxon>Viridiplantae</taxon>
        <taxon>Streptophyta</taxon>
        <taxon>Embryophyta</taxon>
        <taxon>Tracheophyta</taxon>
        <taxon>Spermatophyta</taxon>
        <taxon>Magnoliopsida</taxon>
        <taxon>Liliopsida</taxon>
        <taxon>Poales</taxon>
        <taxon>Poaceae</taxon>
        <taxon>BOP clade</taxon>
        <taxon>Oryzoideae</taxon>
        <taxon>Oryzeae</taxon>
        <taxon>Oryzinae</taxon>
        <taxon>Oryza</taxon>
        <taxon>Oryza sativa</taxon>
    </lineage>
</organism>
<dbReference type="EMBL" id="AP004570">
    <property type="protein sequence ID" value="BAD30725.1"/>
    <property type="molecule type" value="Genomic_DNA"/>
</dbReference>
<protein>
    <submittedName>
        <fullName evidence="1">Uncharacterized protein</fullName>
    </submittedName>
</protein>
<reference evidence="2" key="2">
    <citation type="submission" date="2001-12" db="EMBL/GenBank/DDBJ databases">
        <title>Oryza sativa nipponbare(GA3) genomic DNA, chromosome 7, PAC clone:P0625E02.</title>
        <authorList>
            <person name="Sasaki T."/>
            <person name="Matsumoto T."/>
            <person name="Yamamoto K."/>
        </authorList>
    </citation>
    <scope>NUCLEOTIDE SEQUENCE</scope>
</reference>
<reference evidence="1" key="1">
    <citation type="submission" date="2001-10" db="EMBL/GenBank/DDBJ databases">
        <title>Oryza sativa nipponbare(GA3) genomic DNA, chromosome 7, PAC clone:P0450A04.</title>
        <authorList>
            <person name="Sasaki T."/>
            <person name="Matsumoto T."/>
            <person name="Yamamoto K."/>
        </authorList>
    </citation>
    <scope>NUCLEOTIDE SEQUENCE</scope>
</reference>
<reference evidence="3" key="3">
    <citation type="journal article" date="2005" name="Nature">
        <title>The map-based sequence of the rice genome.</title>
        <authorList>
            <consortium name="International rice genome sequencing project (IRGSP)"/>
            <person name="Matsumoto T."/>
            <person name="Wu J."/>
            <person name="Kanamori H."/>
            <person name="Katayose Y."/>
            <person name="Fujisawa M."/>
            <person name="Namiki N."/>
            <person name="Mizuno H."/>
            <person name="Yamamoto K."/>
            <person name="Antonio B.A."/>
            <person name="Baba T."/>
            <person name="Sakata K."/>
            <person name="Nagamura Y."/>
            <person name="Aoki H."/>
            <person name="Arikawa K."/>
            <person name="Arita K."/>
            <person name="Bito T."/>
            <person name="Chiden Y."/>
            <person name="Fujitsuka N."/>
            <person name="Fukunaka R."/>
            <person name="Hamada M."/>
            <person name="Harada C."/>
            <person name="Hayashi A."/>
            <person name="Hijishita S."/>
            <person name="Honda M."/>
            <person name="Hosokawa S."/>
            <person name="Ichikawa Y."/>
            <person name="Idonuma A."/>
            <person name="Iijima M."/>
            <person name="Ikeda M."/>
            <person name="Ikeno M."/>
            <person name="Ito K."/>
            <person name="Ito S."/>
            <person name="Ito T."/>
            <person name="Ito Y."/>
            <person name="Ito Y."/>
            <person name="Iwabuchi A."/>
            <person name="Kamiya K."/>
            <person name="Karasawa W."/>
            <person name="Kurita K."/>
            <person name="Katagiri S."/>
            <person name="Kikuta A."/>
            <person name="Kobayashi H."/>
            <person name="Kobayashi N."/>
            <person name="Machita K."/>
            <person name="Maehara T."/>
            <person name="Masukawa M."/>
            <person name="Mizubayashi T."/>
            <person name="Mukai Y."/>
            <person name="Nagasaki H."/>
            <person name="Nagata Y."/>
            <person name="Naito S."/>
            <person name="Nakashima M."/>
            <person name="Nakama Y."/>
            <person name="Nakamichi Y."/>
            <person name="Nakamura M."/>
            <person name="Meguro A."/>
            <person name="Negishi M."/>
            <person name="Ohta I."/>
            <person name="Ohta T."/>
            <person name="Okamoto M."/>
            <person name="Ono N."/>
            <person name="Saji S."/>
            <person name="Sakaguchi M."/>
            <person name="Sakai K."/>
            <person name="Shibata M."/>
            <person name="Shimokawa T."/>
            <person name="Song J."/>
            <person name="Takazaki Y."/>
            <person name="Terasawa K."/>
            <person name="Tsugane M."/>
            <person name="Tsuji K."/>
            <person name="Ueda S."/>
            <person name="Waki K."/>
            <person name="Yamagata H."/>
            <person name="Yamamoto M."/>
            <person name="Yamamoto S."/>
            <person name="Yamane H."/>
            <person name="Yoshiki S."/>
            <person name="Yoshihara R."/>
            <person name="Yukawa K."/>
            <person name="Zhong H."/>
            <person name="Yano M."/>
            <person name="Yuan Q."/>
            <person name="Ouyang S."/>
            <person name="Liu J."/>
            <person name="Jones K.M."/>
            <person name="Gansberger K."/>
            <person name="Moffat K."/>
            <person name="Hill J."/>
            <person name="Bera J."/>
            <person name="Fadrosh D."/>
            <person name="Jin S."/>
            <person name="Johri S."/>
            <person name="Kim M."/>
            <person name="Overton L."/>
            <person name="Reardon M."/>
            <person name="Tsitrin T."/>
            <person name="Vuong H."/>
            <person name="Weaver B."/>
            <person name="Ciecko A."/>
            <person name="Tallon L."/>
            <person name="Jackson J."/>
            <person name="Pai G."/>
            <person name="Aken S.V."/>
            <person name="Utterback T."/>
            <person name="Reidmuller S."/>
            <person name="Feldblyum T."/>
            <person name="Hsiao J."/>
            <person name="Zismann V."/>
            <person name="Iobst S."/>
            <person name="de Vazeille A.R."/>
            <person name="Buell C.R."/>
            <person name="Ying K."/>
            <person name="Li Y."/>
            <person name="Lu T."/>
            <person name="Huang Y."/>
            <person name="Zhao Q."/>
            <person name="Feng Q."/>
            <person name="Zhang L."/>
            <person name="Zhu J."/>
            <person name="Weng Q."/>
            <person name="Mu J."/>
            <person name="Lu Y."/>
            <person name="Fan D."/>
            <person name="Liu Y."/>
            <person name="Guan J."/>
            <person name="Zhang Y."/>
            <person name="Yu S."/>
            <person name="Liu X."/>
            <person name="Zhang Y."/>
            <person name="Hong G."/>
            <person name="Han B."/>
            <person name="Choisne N."/>
            <person name="Demange N."/>
            <person name="Orjeda G."/>
            <person name="Samain S."/>
            <person name="Cattolico L."/>
            <person name="Pelletier E."/>
            <person name="Couloux A."/>
            <person name="Segurens B."/>
            <person name="Wincker P."/>
            <person name="D'Hont A."/>
            <person name="Scarpelli C."/>
            <person name="Weissenbach J."/>
            <person name="Salanoubat M."/>
            <person name="Quetier F."/>
            <person name="Yu Y."/>
            <person name="Kim H.R."/>
            <person name="Rambo T."/>
            <person name="Currie J."/>
            <person name="Collura K."/>
            <person name="Luo M."/>
            <person name="Yang T."/>
            <person name="Ammiraju J.S.S."/>
            <person name="Engler F."/>
            <person name="Soderlund C."/>
            <person name="Wing R.A."/>
            <person name="Palmer L.E."/>
            <person name="de la Bastide M."/>
            <person name="Spiegel L."/>
            <person name="Nascimento L."/>
            <person name="Zutavern T."/>
            <person name="O'Shaughnessy A."/>
            <person name="Dike S."/>
            <person name="Dedhia N."/>
            <person name="Preston R."/>
            <person name="Balija V."/>
            <person name="McCombie W.R."/>
            <person name="Chow T."/>
            <person name="Chen H."/>
            <person name="Chung M."/>
            <person name="Chen C."/>
            <person name="Shaw J."/>
            <person name="Wu H."/>
            <person name="Hsiao K."/>
            <person name="Chao Y."/>
            <person name="Chu M."/>
            <person name="Cheng C."/>
            <person name="Hour A."/>
            <person name="Lee P."/>
            <person name="Lin S."/>
            <person name="Lin Y."/>
            <person name="Liou J."/>
            <person name="Liu S."/>
            <person name="Hsing Y."/>
            <person name="Raghuvanshi S."/>
            <person name="Mohanty A."/>
            <person name="Bharti A.K."/>
            <person name="Gaur A."/>
            <person name="Gupta V."/>
            <person name="Kumar D."/>
            <person name="Ravi V."/>
            <person name="Vij S."/>
            <person name="Kapur A."/>
            <person name="Khurana P."/>
            <person name="Khurana P."/>
            <person name="Khurana J.P."/>
            <person name="Tyagi A.K."/>
            <person name="Gaikwad K."/>
            <person name="Singh A."/>
            <person name="Dalal V."/>
            <person name="Srivastava S."/>
            <person name="Dixit A."/>
            <person name="Pal A.K."/>
            <person name="Ghazi I.A."/>
            <person name="Yadav M."/>
            <person name="Pandit A."/>
            <person name="Bhargava A."/>
            <person name="Sureshbabu K."/>
            <person name="Batra K."/>
            <person name="Sharma T.R."/>
            <person name="Mohapatra T."/>
            <person name="Singh N.K."/>
            <person name="Messing J."/>
            <person name="Nelson A.B."/>
            <person name="Fuks G."/>
            <person name="Kavchok S."/>
            <person name="Keizer G."/>
            <person name="Linton E."/>
            <person name="Llaca V."/>
            <person name="Song R."/>
            <person name="Tanyolac B."/>
            <person name="Young S."/>
            <person name="Ho-Il K."/>
            <person name="Hahn J.H."/>
            <person name="Sangsakoo G."/>
            <person name="Vanavichit A."/>
            <person name="de Mattos Luiz.A.T."/>
            <person name="Zimmer P.D."/>
            <person name="Malone G."/>
            <person name="Dellagostin O."/>
            <person name="de Oliveira A.C."/>
            <person name="Bevan M."/>
            <person name="Bancroft I."/>
            <person name="Minx P."/>
            <person name="Cordum H."/>
            <person name="Wilson R."/>
            <person name="Cheng Z."/>
            <person name="Jin W."/>
            <person name="Jiang J."/>
            <person name="Leong S.A."/>
            <person name="Iwama H."/>
            <person name="Gojobori T."/>
            <person name="Itoh T."/>
            <person name="Niimura Y."/>
            <person name="Fujii Y."/>
            <person name="Habara T."/>
            <person name="Sakai H."/>
            <person name="Sato Y."/>
            <person name="Wilson G."/>
            <person name="Kumar K."/>
            <person name="McCouch S."/>
            <person name="Juretic N."/>
            <person name="Hoen D."/>
            <person name="Wright S."/>
            <person name="Bruskiewich R."/>
            <person name="Bureau T."/>
            <person name="Miyao A."/>
            <person name="Hirochika H."/>
            <person name="Nishikawa T."/>
            <person name="Kadowaki K."/>
            <person name="Sugiura M."/>
            <person name="Burr B."/>
            <person name="Sasaki T."/>
        </authorList>
    </citation>
    <scope>NUCLEOTIDE SEQUENCE [LARGE SCALE GENOMIC DNA]</scope>
    <source>
        <strain evidence="3">cv. Nipponbare</strain>
    </source>
</reference>
<sequence length="71" mass="7609">MGQRDEEAGEGKTLTAAWAKLELKLDRMSSSPSVATRGFAVYSVRSKMVSGVADVECSGVPWFNLSIKGLT</sequence>
<dbReference type="EMBL" id="AP004274">
    <property type="protein sequence ID" value="BAC20084.1"/>
    <property type="molecule type" value="Genomic_DNA"/>
</dbReference>
<evidence type="ECO:0000313" key="2">
    <source>
        <dbReference type="EMBL" id="BAD30725.1"/>
    </source>
</evidence>